<name>A0ABN5WIG7_9SPHN</name>
<feature type="region of interest" description="Disordered" evidence="1">
    <location>
        <begin position="285"/>
        <end position="309"/>
    </location>
</feature>
<evidence type="ECO:0000256" key="1">
    <source>
        <dbReference type="SAM" id="MobiDB-lite"/>
    </source>
</evidence>
<keyword evidence="2" id="KW-0732">Signal</keyword>
<evidence type="ECO:0000313" key="4">
    <source>
        <dbReference type="Proteomes" id="UP001059971"/>
    </source>
</evidence>
<proteinExistence type="predicted"/>
<evidence type="ECO:0000313" key="3">
    <source>
        <dbReference type="EMBL" id="BBF69286.1"/>
    </source>
</evidence>
<sequence length="309" mass="34065">MFDARQSKQLVVLRGAILVAMVARAGTVYARDQRDADAYVNYMTAAADEINILMGQIQGDHSGLACDVRDSGASQEIALVRSSRLTSNQVATQRAETTDEKDIPSDRPNGDGCYTYSVNFESDLPMLERRLFRLAMAALPQEQAKKFLDQVTTGNAFGAAMAALNFSAKALDGLHSGAAVHRTGVELIFNQRTAKSRNDTCQTYATVYYAAACMGLDPDSLFVGKQDKPEDYKPVVDGRSFYAIMRNIRDSCRMIPMGIGEELGAREVDLNALRQKRIDQCDSIDYSPRSRWEPSRTQVMPAPVQKPAN</sequence>
<feature type="signal peptide" evidence="2">
    <location>
        <begin position="1"/>
        <end position="25"/>
    </location>
</feature>
<dbReference type="EMBL" id="AP018817">
    <property type="protein sequence ID" value="BBF69286.1"/>
    <property type="molecule type" value="Genomic_DNA"/>
</dbReference>
<feature type="chain" id="PRO_5046687093" description="Transglutaminase-like domain-containing protein" evidence="2">
    <location>
        <begin position="26"/>
        <end position="309"/>
    </location>
</feature>
<evidence type="ECO:0000256" key="2">
    <source>
        <dbReference type="SAM" id="SignalP"/>
    </source>
</evidence>
<reference evidence="3" key="1">
    <citation type="submission" date="2018-07" db="EMBL/GenBank/DDBJ databases">
        <title>Complete genome sequence of Sphingomonas bisphenolicum strain AO1, a bisphenol A degradative bacterium isolated from Japanese farm field.</title>
        <authorList>
            <person name="Murakami M."/>
            <person name="Koh M."/>
            <person name="Koba S."/>
            <person name="Matsumura Y."/>
        </authorList>
    </citation>
    <scope>NUCLEOTIDE SEQUENCE</scope>
    <source>
        <strain evidence="3">AO1</strain>
    </source>
</reference>
<feature type="compositionally biased region" description="Basic and acidic residues" evidence="1">
    <location>
        <begin position="96"/>
        <end position="108"/>
    </location>
</feature>
<protein>
    <recommendedName>
        <fullName evidence="5">Transglutaminase-like domain-containing protein</fullName>
    </recommendedName>
</protein>
<organism evidence="3 4">
    <name type="scientific">Sphingomonas bisphenolicum</name>
    <dbReference type="NCBI Taxonomy" id="296544"/>
    <lineage>
        <taxon>Bacteria</taxon>
        <taxon>Pseudomonadati</taxon>
        <taxon>Pseudomonadota</taxon>
        <taxon>Alphaproteobacteria</taxon>
        <taxon>Sphingomonadales</taxon>
        <taxon>Sphingomonadaceae</taxon>
        <taxon>Sphingomonas</taxon>
    </lineage>
</organism>
<dbReference type="Proteomes" id="UP001059971">
    <property type="component" value="Chromosome 1"/>
</dbReference>
<keyword evidence="4" id="KW-1185">Reference proteome</keyword>
<feature type="region of interest" description="Disordered" evidence="1">
    <location>
        <begin position="89"/>
        <end position="108"/>
    </location>
</feature>
<accession>A0ABN5WIG7</accession>
<evidence type="ECO:0008006" key="5">
    <source>
        <dbReference type="Google" id="ProtNLM"/>
    </source>
</evidence>
<gene>
    <name evidence="3" type="ORF">SBA_ch1_14860</name>
</gene>